<evidence type="ECO:0000256" key="2">
    <source>
        <dbReference type="ARBA" id="ARBA00050906"/>
    </source>
</evidence>
<dbReference type="NCBIfam" id="NF004326">
    <property type="entry name" value="PRK05720.1"/>
    <property type="match status" value="1"/>
</dbReference>
<evidence type="ECO:0000313" key="6">
    <source>
        <dbReference type="EMBL" id="KEO90106.1"/>
    </source>
</evidence>
<feature type="active site" description="Proton donor" evidence="5">
    <location>
        <position position="237"/>
    </location>
</feature>
<comment type="catalytic activity">
    <reaction evidence="3">
        <text>5-(methylsulfanyl)-alpha-D-ribose 1-phosphate = 5-(methylsulfanyl)-D-ribulose 1-phosphate</text>
        <dbReference type="Rhea" id="RHEA:19989"/>
        <dbReference type="ChEBI" id="CHEBI:58533"/>
        <dbReference type="ChEBI" id="CHEBI:58548"/>
        <dbReference type="EC" id="5.3.1.23"/>
    </reaction>
    <physiologicalReaction direction="left-to-right" evidence="3">
        <dbReference type="Rhea" id="RHEA:19990"/>
    </physiologicalReaction>
</comment>
<keyword evidence="5" id="KW-0486">Methionine biosynthesis</keyword>
<feature type="site" description="Transition state stabilizer" evidence="5">
    <location>
        <position position="157"/>
    </location>
</feature>
<dbReference type="EC" id="5.3.1.23" evidence="5"/>
<dbReference type="InterPro" id="IPR005251">
    <property type="entry name" value="IF-M1Pi"/>
</dbReference>
<evidence type="ECO:0000313" key="7">
    <source>
        <dbReference type="Proteomes" id="UP000027647"/>
    </source>
</evidence>
<dbReference type="eggNOG" id="COG0182">
    <property type="taxonomic scope" value="Bacteria"/>
</dbReference>
<dbReference type="NCBIfam" id="TIGR00524">
    <property type="entry name" value="eIF-2B_rel"/>
    <property type="match status" value="1"/>
</dbReference>
<evidence type="ECO:0000256" key="3">
    <source>
        <dbReference type="ARBA" id="ARBA00051169"/>
    </source>
</evidence>
<keyword evidence="1 5" id="KW-0413">Isomerase</keyword>
<dbReference type="InterPro" id="IPR037171">
    <property type="entry name" value="NagB/RpiA_transferase-like"/>
</dbReference>
<dbReference type="GO" id="GO:0019509">
    <property type="term" value="P:L-methionine salvage from methylthioadenosine"/>
    <property type="evidence" value="ECO:0007669"/>
    <property type="project" value="UniProtKB-UniRule"/>
</dbReference>
<dbReference type="InterPro" id="IPR011559">
    <property type="entry name" value="Initiation_fac_2B_a/b/d"/>
</dbReference>
<dbReference type="HAMAP" id="MF_01678">
    <property type="entry name" value="Salvage_MtnA"/>
    <property type="match status" value="1"/>
</dbReference>
<dbReference type="STRING" id="1044.EH31_08420"/>
<comment type="pathway">
    <text evidence="5">Amino-acid biosynthesis; L-methionine biosynthesis via salvage pathway; L-methionine from S-methyl-5-thio-alpha-D-ribose 1-phosphate: step 1/6.</text>
</comment>
<feature type="binding site" evidence="5">
    <location>
        <begin position="48"/>
        <end position="50"/>
    </location>
    <ligand>
        <name>substrate</name>
    </ligand>
</feature>
<dbReference type="EMBL" id="JMIW01000003">
    <property type="protein sequence ID" value="KEO90106.1"/>
    <property type="molecule type" value="Genomic_DNA"/>
</dbReference>
<name>A0A074M5Z2_ERYLO</name>
<evidence type="ECO:0000256" key="1">
    <source>
        <dbReference type="ARBA" id="ARBA00023235"/>
    </source>
</evidence>
<dbReference type="InterPro" id="IPR042529">
    <property type="entry name" value="IF_2B-like_C"/>
</dbReference>
<dbReference type="Proteomes" id="UP000027647">
    <property type="component" value="Unassembled WGS sequence"/>
</dbReference>
<comment type="function">
    <text evidence="4">Catalyzes the interconversion of methylthioribose-1-phosphate (MTR-1-P) into methylthioribulose-1-phosphate (MTRu-1-P). Also catalyzes the interconversion of 5-deoxyribose 1-phosphate and 5-deoxyribulose 1-phosphate. Part of a bifunctional DHAP-shunt salvage pathway for SAM by-products.</text>
</comment>
<evidence type="ECO:0000256" key="5">
    <source>
        <dbReference type="HAMAP-Rule" id="MF_01678"/>
    </source>
</evidence>
<dbReference type="Gene3D" id="3.40.50.10470">
    <property type="entry name" value="Translation initiation factor eif-2b, domain 2"/>
    <property type="match status" value="1"/>
</dbReference>
<dbReference type="Gene3D" id="1.20.120.420">
    <property type="entry name" value="translation initiation factor eif-2b, domain 1"/>
    <property type="match status" value="1"/>
</dbReference>
<feature type="binding site" evidence="5">
    <location>
        <position position="91"/>
    </location>
    <ligand>
        <name>substrate</name>
    </ligand>
</feature>
<dbReference type="PANTHER" id="PTHR43475:SF1">
    <property type="entry name" value="METHYLTHIORIBOSE-1-PHOSPHATE ISOMERASE"/>
    <property type="match status" value="1"/>
</dbReference>
<dbReference type="AlphaFoldDB" id="A0A074M5Z2"/>
<protein>
    <recommendedName>
        <fullName evidence="5">Methylthioribose-1-phosphate isomerase</fullName>
        <shortName evidence="5">M1Pi</shortName>
        <shortName evidence="5">MTR-1-P isomerase</shortName>
        <ecNumber evidence="5">5.3.1.23</ecNumber>
    </recommendedName>
    <alternativeName>
        <fullName evidence="5">S-methyl-5-thioribose-1-phosphate isomerase</fullName>
    </alternativeName>
</protein>
<dbReference type="FunFam" id="3.40.50.10470:FF:000006">
    <property type="entry name" value="Methylthioribose-1-phosphate isomerase"/>
    <property type="match status" value="1"/>
</dbReference>
<dbReference type="RefSeq" id="WP_034960038.1">
    <property type="nucleotide sequence ID" value="NZ_JMIW01000003.1"/>
</dbReference>
<reference evidence="6 7" key="1">
    <citation type="submission" date="2014-04" db="EMBL/GenBank/DDBJ databases">
        <title>A comprehensive comparison of genomes of Erythrobacter spp. strains.</title>
        <authorList>
            <person name="Zheng Q."/>
        </authorList>
    </citation>
    <scope>NUCLEOTIDE SEQUENCE [LARGE SCALE GENOMIC DNA]</scope>
    <source>
        <strain evidence="6 7">DSM 6997</strain>
    </source>
</reference>
<dbReference type="FunFam" id="1.20.120.420:FF:000003">
    <property type="entry name" value="Methylthioribose-1-phosphate isomerase"/>
    <property type="match status" value="1"/>
</dbReference>
<dbReference type="Pfam" id="PF01008">
    <property type="entry name" value="IF-2B"/>
    <property type="match status" value="1"/>
</dbReference>
<proteinExistence type="inferred from homology"/>
<dbReference type="InterPro" id="IPR027363">
    <property type="entry name" value="M1Pi_N"/>
</dbReference>
<dbReference type="OrthoDB" id="9803436at2"/>
<comment type="caution">
    <text evidence="6">The sequence shown here is derived from an EMBL/GenBank/DDBJ whole genome shotgun (WGS) entry which is preliminary data.</text>
</comment>
<comment type="similarity">
    <text evidence="5">Belongs to the EIF-2B alpha/beta/delta subunits family. MtnA subfamily.</text>
</comment>
<dbReference type="PANTHER" id="PTHR43475">
    <property type="entry name" value="METHYLTHIORIBOSE-1-PHOSPHATE ISOMERASE"/>
    <property type="match status" value="1"/>
</dbReference>
<gene>
    <name evidence="5" type="primary">mtnA</name>
    <name evidence="6" type="ORF">EH31_08420</name>
</gene>
<evidence type="ECO:0000256" key="4">
    <source>
        <dbReference type="ARBA" id="ARBA00058145"/>
    </source>
</evidence>
<dbReference type="SUPFAM" id="SSF100950">
    <property type="entry name" value="NagB/RpiA/CoA transferase-like"/>
    <property type="match status" value="1"/>
</dbReference>
<dbReference type="InterPro" id="IPR000649">
    <property type="entry name" value="IF-2B-related"/>
</dbReference>
<organism evidence="6 7">
    <name type="scientific">Erythrobacter longus</name>
    <dbReference type="NCBI Taxonomy" id="1044"/>
    <lineage>
        <taxon>Bacteria</taxon>
        <taxon>Pseudomonadati</taxon>
        <taxon>Pseudomonadota</taxon>
        <taxon>Alphaproteobacteria</taxon>
        <taxon>Sphingomonadales</taxon>
        <taxon>Erythrobacteraceae</taxon>
        <taxon>Erythrobacter/Porphyrobacter group</taxon>
        <taxon>Erythrobacter</taxon>
    </lineage>
</organism>
<keyword evidence="7" id="KW-1185">Reference proteome</keyword>
<dbReference type="GO" id="GO:0046523">
    <property type="term" value="F:S-methyl-5-thioribose-1-phosphate isomerase activity"/>
    <property type="evidence" value="ECO:0007669"/>
    <property type="project" value="UniProtKB-UniRule"/>
</dbReference>
<feature type="binding site" evidence="5">
    <location>
        <position position="196"/>
    </location>
    <ligand>
        <name>substrate</name>
    </ligand>
</feature>
<dbReference type="NCBIfam" id="TIGR00512">
    <property type="entry name" value="salvage_mtnA"/>
    <property type="match status" value="1"/>
</dbReference>
<comment type="catalytic activity">
    <reaction evidence="2">
        <text>5-deoxy-alpha-D-ribose 1-phosphate = 5-deoxy-D-ribulose 1-phosphate</text>
        <dbReference type="Rhea" id="RHEA:61296"/>
        <dbReference type="ChEBI" id="CHEBI:58749"/>
        <dbReference type="ChEBI" id="CHEBI:144504"/>
    </reaction>
    <physiologicalReaction direction="left-to-right" evidence="2">
        <dbReference type="Rhea" id="RHEA:61297"/>
    </physiologicalReaction>
</comment>
<dbReference type="UniPathway" id="UPA00904">
    <property type="reaction ID" value="UER00874"/>
</dbReference>
<sequence>MAFRSIEWIEDKGVLRLIDQTRLPDTLVYLDLTDEHAICDAIRDMKVRGAPAIGVAAAYAIVAAAKRSKAESLKDLREDLRAADNSLRASRPTAVNLFWALDRMARVIGAATSMKSLRTSVLAEARAIEAEDVAVNQAISRYAMEVVPQRATFFHHCNTGSLATVDLGTALGVIRTAHESGHEVFAYLDETRPRLQGAKLSAWELMQYGVPHAVIVDGAAPHIMRTKGADLCVVGCDRVAANGDTANKIGTYALALAAKDNGVPFYVCAPTSTIDMTTQTGECIEIETRDEGEITHINAVRVAAKGAGVYNPAFDVTPARLISGIITEFGIAKPPFEDSLMRIMKDKHDGK</sequence>
<feature type="binding site" evidence="5">
    <location>
        <begin position="247"/>
        <end position="248"/>
    </location>
    <ligand>
        <name>substrate</name>
    </ligand>
</feature>
<accession>A0A074M5Z2</accession>
<keyword evidence="5" id="KW-0028">Amino-acid biosynthesis</keyword>